<dbReference type="Gene3D" id="1.10.10.160">
    <property type="match status" value="1"/>
</dbReference>
<evidence type="ECO:0000256" key="4">
    <source>
        <dbReference type="ARBA" id="ARBA00022801"/>
    </source>
</evidence>
<comment type="subunit">
    <text evidence="10">Heterotrimer of RecB, RecC and RecD. All subunits contribute to DNA-binding.</text>
</comment>
<dbReference type="GO" id="GO:0009338">
    <property type="term" value="C:exodeoxyribonuclease V complex"/>
    <property type="evidence" value="ECO:0007669"/>
    <property type="project" value="InterPro"/>
</dbReference>
<dbReference type="InterPro" id="IPR013986">
    <property type="entry name" value="DExx_box_DNA_helicase_dom_sf"/>
</dbReference>
<evidence type="ECO:0000256" key="5">
    <source>
        <dbReference type="ARBA" id="ARBA00022806"/>
    </source>
</evidence>
<dbReference type="InterPro" id="IPR011335">
    <property type="entry name" value="Restrct_endonuc-II-like"/>
</dbReference>
<evidence type="ECO:0000313" key="14">
    <source>
        <dbReference type="Proteomes" id="UP000470470"/>
    </source>
</evidence>
<evidence type="ECO:0000256" key="8">
    <source>
        <dbReference type="ARBA" id="ARBA00023125"/>
    </source>
</evidence>
<evidence type="ECO:0000256" key="3">
    <source>
        <dbReference type="ARBA" id="ARBA00022763"/>
    </source>
</evidence>
<keyword evidence="1 10" id="KW-0540">Nuclease</keyword>
<evidence type="ECO:0000256" key="2">
    <source>
        <dbReference type="ARBA" id="ARBA00022741"/>
    </source>
</evidence>
<protein>
    <recommendedName>
        <fullName evidence="10">RecBCD enzyme subunit RecC</fullName>
    </recommendedName>
    <alternativeName>
        <fullName evidence="10">Exonuclease V subunit RecC</fullName>
        <shortName evidence="10">ExoV subunit RecC</shortName>
    </alternativeName>
    <alternativeName>
        <fullName evidence="10">Helicase/nuclease RecBCD subunit RecC</fullName>
    </alternativeName>
</protein>
<dbReference type="PANTHER" id="PTHR30591">
    <property type="entry name" value="RECBCD ENZYME SUBUNIT RECC"/>
    <property type="match status" value="1"/>
</dbReference>
<organism evidence="13 14">
    <name type="scientific">Goekera deserti</name>
    <dbReference type="NCBI Taxonomy" id="2497753"/>
    <lineage>
        <taxon>Bacteria</taxon>
        <taxon>Bacillati</taxon>
        <taxon>Actinomycetota</taxon>
        <taxon>Actinomycetes</taxon>
        <taxon>Geodermatophilales</taxon>
        <taxon>Geodermatophilaceae</taxon>
        <taxon>Goekera</taxon>
    </lineage>
</organism>
<dbReference type="Pfam" id="PF04257">
    <property type="entry name" value="Exonuc_V_gamma"/>
    <property type="match status" value="1"/>
</dbReference>
<evidence type="ECO:0000256" key="6">
    <source>
        <dbReference type="ARBA" id="ARBA00022839"/>
    </source>
</evidence>
<dbReference type="Gene3D" id="3.40.50.10930">
    <property type="match status" value="1"/>
</dbReference>
<dbReference type="EMBL" id="JAAGWK010000015">
    <property type="protein sequence ID" value="NEL54532.1"/>
    <property type="molecule type" value="Genomic_DNA"/>
</dbReference>
<evidence type="ECO:0000313" key="13">
    <source>
        <dbReference type="EMBL" id="NEL54532.1"/>
    </source>
</evidence>
<sequence>MLHLHRAERTARLADGLAGLLADPLADPFATEVVAVPAKGVERWLAQRLSTVLGAGPRGDGICSGIRFPSSGRLVDEALAVATGTDPRADPWADPTWALLEVLDACVGEPWCAVLAAHVGAGAAGEGAGAHRRGRRWATAAHLGELFRSYAAHRPGMLRDWAAGRDTDGSAPLPGDLRWQAELWRRLRERLGPSPAEDLAAACAVLRAEPGRSDLPDRVSVFGPTRLSTQSLAVLDALAAGREMHLWLPHPSPALWSALAGRTATRRAEDTSATVARHPLLRSLGRDVRELQLRLPEHVDVHHTGPDGDVPGTLLARLQADLRDDRPPAAGGTLDGTVQVHACHGPARQVEVLREVLLRLFQDDPTLEPRDVLVLCPDVETFAPLVSATFGLGPDLPHPGNALRVRLADRSLRQTNPLLDTVALLLELADGRVTASQVLDLAATPGVRRAFGFDDEDLERIRDWVARSGVRWGLDTTTRAAYAMERVPQNTWRAGLDRVLLGVTTSEDQPVWLGLALPLDDVDSTDVDLAGRLAELVDRLEDVLTALSGEHPVGHWVHVLAAALDSLTTTEPDDAWQLAQARRELAETAEGGTAPVRLADVRAMLASRLRGRPTRANFRTGNLTVCTLVPMRSVPHRVVVLLGLDDGVFPRSSGVDGDDVLARDPRVGERDVPSEDRQLLLDAVLSAGERLVVVHTGADPVSGATRPPAVPVGELLDVLAAMVPADRDRIVRRHPLQPHDARQFTGATPLSFDPVALAGARQAARARAPEPARRPLPPRGGPVALDDLVSFVEHPVRAYLRQRLQITLPGEDDEVADALSASLDALQEWAVGDRLLTAGLAGVPAADAERSEWLRGTLPPGALGARVLQRVGRRVVPLVGAAAPLLAAPSRAVDVRVDLGGGRELSGTVNGVREDAVVSVTYSSLAAKHRVRAWVLALALAATEGRGTAVTVGRRGDRARTSTIVAPPDPRAALAGLVDLYDRGLCEPLPLAAKASECYARARAGGGTSVEQALESAGQEWAGGRFPGEREDRHHVHVWGTRAPISALAAAAPLDDERWPDERTRFGVLARRLWSPLLDAETTS</sequence>
<accession>A0A7K3WDH8</accession>
<evidence type="ECO:0000256" key="9">
    <source>
        <dbReference type="ARBA" id="ARBA00023204"/>
    </source>
</evidence>
<dbReference type="RefSeq" id="WP_162392193.1">
    <property type="nucleotide sequence ID" value="NZ_JAABOZ010000001.1"/>
</dbReference>
<dbReference type="SUPFAM" id="SSF52980">
    <property type="entry name" value="Restriction endonuclease-like"/>
    <property type="match status" value="1"/>
</dbReference>
<comment type="miscellaneous">
    <text evidence="10">In the RecBCD complex, RecB has a slow 3'-5' helicase, an exonuclease activity and loads RecA onto ssDNA, RecD has a fast 5'-3' helicase activity, while RecC stimulates the ATPase and processivity of the RecB helicase and contributes to recognition of the Chi site.</text>
</comment>
<evidence type="ECO:0000259" key="12">
    <source>
        <dbReference type="Pfam" id="PF17946"/>
    </source>
</evidence>
<keyword evidence="2 10" id="KW-0547">Nucleotide-binding</keyword>
<dbReference type="SUPFAM" id="SSF52540">
    <property type="entry name" value="P-loop containing nucleoside triphosphate hydrolases"/>
    <property type="match status" value="2"/>
</dbReference>
<keyword evidence="5 10" id="KW-0347">Helicase</keyword>
<feature type="region of interest" description="Disordered" evidence="11">
    <location>
        <begin position="761"/>
        <end position="780"/>
    </location>
</feature>
<dbReference type="AlphaFoldDB" id="A0A7K3WDH8"/>
<dbReference type="GO" id="GO:0000724">
    <property type="term" value="P:double-strand break repair via homologous recombination"/>
    <property type="evidence" value="ECO:0007669"/>
    <property type="project" value="UniProtKB-UniRule"/>
</dbReference>
<keyword evidence="9 10" id="KW-0234">DNA repair</keyword>
<keyword evidence="14" id="KW-1185">Reference proteome</keyword>
<keyword evidence="6 10" id="KW-0269">Exonuclease</keyword>
<dbReference type="NCBIfam" id="TIGR01450">
    <property type="entry name" value="recC"/>
    <property type="match status" value="1"/>
</dbReference>
<evidence type="ECO:0000256" key="11">
    <source>
        <dbReference type="SAM" id="MobiDB-lite"/>
    </source>
</evidence>
<comment type="similarity">
    <text evidence="10">Belongs to the RecC family.</text>
</comment>
<keyword evidence="8 10" id="KW-0238">DNA-binding</keyword>
<comment type="function">
    <text evidence="10">A helicase/nuclease that prepares dsDNA breaks (DSB) for recombinational DNA repair. Binds to DSBs and unwinds DNA via a highly rapid and processive ATP-dependent bidirectional helicase activity. Unwinds dsDNA until it encounters a Chi (crossover hotspot instigator) sequence from the 3' direction. Cuts ssDNA a few nucleotides 3' to the Chi site. The properties and activities of the enzyme are changed at Chi. The Chi-altered holoenzyme produces a long 3'-ssDNA overhang and facilitates RecA-binding to the ssDNA for homologous DNA recombination and repair. Holoenzyme degrades any linearized DNA that is unable to undergo homologous recombination. In the holoenzyme this subunit recognizes the wild-type Chi sequence, and when added to isolated RecB increases its ATP-dependent helicase processivity.</text>
</comment>
<dbReference type="Pfam" id="PF17946">
    <property type="entry name" value="RecC_C"/>
    <property type="match status" value="1"/>
</dbReference>
<dbReference type="GO" id="GO:0008854">
    <property type="term" value="F:exodeoxyribonuclease V activity"/>
    <property type="evidence" value="ECO:0007669"/>
    <property type="project" value="InterPro"/>
</dbReference>
<keyword evidence="3 10" id="KW-0227">DNA damage</keyword>
<dbReference type="PANTHER" id="PTHR30591:SF1">
    <property type="entry name" value="RECBCD ENZYME SUBUNIT RECC"/>
    <property type="match status" value="1"/>
</dbReference>
<dbReference type="InterPro" id="IPR027417">
    <property type="entry name" value="P-loop_NTPase"/>
</dbReference>
<keyword evidence="4 10" id="KW-0378">Hydrolase</keyword>
<dbReference type="GO" id="GO:0003677">
    <property type="term" value="F:DNA binding"/>
    <property type="evidence" value="ECO:0007669"/>
    <property type="project" value="UniProtKB-UniRule"/>
</dbReference>
<dbReference type="InterPro" id="IPR041500">
    <property type="entry name" value="RecC_C"/>
</dbReference>
<dbReference type="HAMAP" id="MF_01486">
    <property type="entry name" value="RecC"/>
    <property type="match status" value="1"/>
</dbReference>
<reference evidence="13 14" key="1">
    <citation type="submission" date="2020-02" db="EMBL/GenBank/DDBJ databases">
        <title>The whole genome sequence of CPCC 205119.</title>
        <authorList>
            <person name="Jiang Z."/>
        </authorList>
    </citation>
    <scope>NUCLEOTIDE SEQUENCE [LARGE SCALE GENOMIC DNA]</scope>
    <source>
        <strain evidence="13 14">CPCC 205119</strain>
    </source>
</reference>
<dbReference type="GO" id="GO:0003678">
    <property type="term" value="F:DNA helicase activity"/>
    <property type="evidence" value="ECO:0007669"/>
    <property type="project" value="UniProtKB-UniRule"/>
</dbReference>
<dbReference type="Proteomes" id="UP000470470">
    <property type="component" value="Unassembled WGS sequence"/>
</dbReference>
<dbReference type="PIRSF" id="PIRSF000980">
    <property type="entry name" value="RecC"/>
    <property type="match status" value="1"/>
</dbReference>
<evidence type="ECO:0000256" key="10">
    <source>
        <dbReference type="HAMAP-Rule" id="MF_01486"/>
    </source>
</evidence>
<name>A0A7K3WDH8_9ACTN</name>
<dbReference type="InterPro" id="IPR006697">
    <property type="entry name" value="RecC"/>
</dbReference>
<dbReference type="Gene3D" id="3.40.50.300">
    <property type="entry name" value="P-loop containing nucleotide triphosphate hydrolases"/>
    <property type="match status" value="2"/>
</dbReference>
<evidence type="ECO:0000256" key="7">
    <source>
        <dbReference type="ARBA" id="ARBA00022840"/>
    </source>
</evidence>
<feature type="domain" description="RecC C-terminal" evidence="12">
    <location>
        <begin position="782"/>
        <end position="1003"/>
    </location>
</feature>
<proteinExistence type="inferred from homology"/>
<gene>
    <name evidence="10 13" type="primary">recC</name>
    <name evidence="13" type="ORF">G1H19_11020</name>
</gene>
<comment type="caution">
    <text evidence="13">The sequence shown here is derived from an EMBL/GenBank/DDBJ whole genome shotgun (WGS) entry which is preliminary data.</text>
</comment>
<dbReference type="GO" id="GO:0005524">
    <property type="term" value="F:ATP binding"/>
    <property type="evidence" value="ECO:0007669"/>
    <property type="project" value="UniProtKB-UniRule"/>
</dbReference>
<evidence type="ECO:0000256" key="1">
    <source>
        <dbReference type="ARBA" id="ARBA00022722"/>
    </source>
</evidence>
<keyword evidence="7 10" id="KW-0067">ATP-binding</keyword>